<sequence>MHTRSPPHKRHAPDSRTRGATQVDQIGRQCTTVRAQPQPQPIPSLEEQQSGELSQQTSAFEAGELVCQSQEICSHLPPLPRKRVHIPGCRPYGYVDPRRQQFGKLRQAGNED</sequence>
<protein>
    <submittedName>
        <fullName evidence="2">Uncharacterized protein</fullName>
    </submittedName>
</protein>
<organism evidence="2 3">
    <name type="scientific">Cichlidogyrus casuarinus</name>
    <dbReference type="NCBI Taxonomy" id="1844966"/>
    <lineage>
        <taxon>Eukaryota</taxon>
        <taxon>Metazoa</taxon>
        <taxon>Spiralia</taxon>
        <taxon>Lophotrochozoa</taxon>
        <taxon>Platyhelminthes</taxon>
        <taxon>Monogenea</taxon>
        <taxon>Monopisthocotylea</taxon>
        <taxon>Dactylogyridea</taxon>
        <taxon>Ancyrocephalidae</taxon>
        <taxon>Cichlidogyrus</taxon>
    </lineage>
</organism>
<keyword evidence="3" id="KW-1185">Reference proteome</keyword>
<comment type="caution">
    <text evidence="2">The sequence shown here is derived from an EMBL/GenBank/DDBJ whole genome shotgun (WGS) entry which is preliminary data.</text>
</comment>
<dbReference type="Proteomes" id="UP001626550">
    <property type="component" value="Unassembled WGS sequence"/>
</dbReference>
<feature type="compositionally biased region" description="Low complexity" evidence="1">
    <location>
        <begin position="44"/>
        <end position="57"/>
    </location>
</feature>
<dbReference type="AlphaFoldDB" id="A0ABD2PTH8"/>
<evidence type="ECO:0000313" key="2">
    <source>
        <dbReference type="EMBL" id="KAL3310769.1"/>
    </source>
</evidence>
<feature type="compositionally biased region" description="Basic residues" evidence="1">
    <location>
        <begin position="1"/>
        <end position="11"/>
    </location>
</feature>
<feature type="region of interest" description="Disordered" evidence="1">
    <location>
        <begin position="1"/>
        <end position="57"/>
    </location>
</feature>
<dbReference type="EMBL" id="JBJKFK010002661">
    <property type="protein sequence ID" value="KAL3310769.1"/>
    <property type="molecule type" value="Genomic_DNA"/>
</dbReference>
<evidence type="ECO:0000313" key="3">
    <source>
        <dbReference type="Proteomes" id="UP001626550"/>
    </source>
</evidence>
<proteinExistence type="predicted"/>
<accession>A0ABD2PTH8</accession>
<evidence type="ECO:0000256" key="1">
    <source>
        <dbReference type="SAM" id="MobiDB-lite"/>
    </source>
</evidence>
<gene>
    <name evidence="2" type="ORF">Ciccas_010658</name>
</gene>
<name>A0ABD2PTH8_9PLAT</name>
<reference evidence="2 3" key="1">
    <citation type="submission" date="2024-11" db="EMBL/GenBank/DDBJ databases">
        <title>Adaptive evolution of stress response genes in parasites aligns with host niche diversity.</title>
        <authorList>
            <person name="Hahn C."/>
            <person name="Resl P."/>
        </authorList>
    </citation>
    <scope>NUCLEOTIDE SEQUENCE [LARGE SCALE GENOMIC DNA]</scope>
    <source>
        <strain evidence="2">EGGRZ-B1_66</strain>
        <tissue evidence="2">Body</tissue>
    </source>
</reference>
<feature type="compositionally biased region" description="Polar residues" evidence="1">
    <location>
        <begin position="18"/>
        <end position="37"/>
    </location>
</feature>
<feature type="region of interest" description="Disordered" evidence="1">
    <location>
        <begin position="77"/>
        <end position="96"/>
    </location>
</feature>